<reference evidence="1 2" key="2">
    <citation type="submission" date="2020-05" db="EMBL/GenBank/DDBJ databases">
        <title>Draft genome sequence of Desulfovibrio sp. strainFSS-1.</title>
        <authorList>
            <person name="Shimoshige H."/>
            <person name="Kobayashi H."/>
            <person name="Maekawa T."/>
        </authorList>
    </citation>
    <scope>NUCLEOTIDE SEQUENCE [LARGE SCALE GENOMIC DNA]</scope>
    <source>
        <strain evidence="1 2">SIID29052-01</strain>
    </source>
</reference>
<evidence type="ECO:0000313" key="2">
    <source>
        <dbReference type="Proteomes" id="UP000494245"/>
    </source>
</evidence>
<proteinExistence type="predicted"/>
<protein>
    <recommendedName>
        <fullName evidence="3">Metal-dependent hydrolase</fullName>
    </recommendedName>
</protein>
<evidence type="ECO:0008006" key="3">
    <source>
        <dbReference type="Google" id="ProtNLM"/>
    </source>
</evidence>
<organism evidence="1 2">
    <name type="scientific">Fundidesulfovibrio magnetotacticus</name>
    <dbReference type="NCBI Taxonomy" id="2730080"/>
    <lineage>
        <taxon>Bacteria</taxon>
        <taxon>Pseudomonadati</taxon>
        <taxon>Thermodesulfobacteriota</taxon>
        <taxon>Desulfovibrionia</taxon>
        <taxon>Desulfovibrionales</taxon>
        <taxon>Desulfovibrionaceae</taxon>
        <taxon>Fundidesulfovibrio</taxon>
    </lineage>
</organism>
<reference evidence="1 2" key="1">
    <citation type="submission" date="2020-04" db="EMBL/GenBank/DDBJ databases">
        <authorList>
            <consortium name="Desulfovibrio sp. FSS-1 genome sequencing consortium"/>
            <person name="Shimoshige H."/>
            <person name="Kobayashi H."/>
            <person name="Maekawa T."/>
        </authorList>
    </citation>
    <scope>NUCLEOTIDE SEQUENCE [LARGE SCALE GENOMIC DNA]</scope>
    <source>
        <strain evidence="1 2">SIID29052-01</strain>
    </source>
</reference>
<name>A0A6V8LZU7_9BACT</name>
<evidence type="ECO:0000313" key="1">
    <source>
        <dbReference type="EMBL" id="GFK93755.1"/>
    </source>
</evidence>
<dbReference type="AlphaFoldDB" id="A0A6V8LZU7"/>
<dbReference type="Proteomes" id="UP000494245">
    <property type="component" value="Unassembled WGS sequence"/>
</dbReference>
<accession>A0A6V8LZU7</accession>
<dbReference type="RefSeq" id="WP_173083110.1">
    <property type="nucleotide sequence ID" value="NZ_BLTE01000006.1"/>
</dbReference>
<gene>
    <name evidence="1" type="ORF">NNJEOMEG_01589</name>
</gene>
<keyword evidence="2" id="KW-1185">Reference proteome</keyword>
<dbReference type="EMBL" id="BLTE01000006">
    <property type="protein sequence ID" value="GFK93755.1"/>
    <property type="molecule type" value="Genomic_DNA"/>
</dbReference>
<sequence length="157" mass="17783">MPDLVTHLCAAQLARRGGERLARRELAEFPAACWLLGNCLPDLLARVPGMFCTSRLFQLLHEPVPCLLACYALCMLLPGRLRRQAFAWTAMGSLLHQALDMLQRTVGGPSQFWLYPFSWRSWDMGLFWPDQAILAAPFLLAAVAAVEIDRWRRESAR</sequence>
<comment type="caution">
    <text evidence="1">The sequence shown here is derived from an EMBL/GenBank/DDBJ whole genome shotgun (WGS) entry which is preliminary data.</text>
</comment>